<dbReference type="InterPro" id="IPR043504">
    <property type="entry name" value="Peptidase_S1_PA_chymotrypsin"/>
</dbReference>
<dbReference type="InterPro" id="IPR009003">
    <property type="entry name" value="Peptidase_S1_PA"/>
</dbReference>
<keyword evidence="8" id="KW-1185">Reference proteome</keyword>
<evidence type="ECO:0000256" key="2">
    <source>
        <dbReference type="ARBA" id="ARBA00022525"/>
    </source>
</evidence>
<evidence type="ECO:0000256" key="4">
    <source>
        <dbReference type="ARBA" id="ARBA00023157"/>
    </source>
</evidence>
<evidence type="ECO:0000259" key="6">
    <source>
        <dbReference type="PROSITE" id="PS50240"/>
    </source>
</evidence>
<dbReference type="InterPro" id="IPR001254">
    <property type="entry name" value="Trypsin_dom"/>
</dbReference>
<evidence type="ECO:0000313" key="8">
    <source>
        <dbReference type="Proteomes" id="UP001497623"/>
    </source>
</evidence>
<dbReference type="Pfam" id="PF00089">
    <property type="entry name" value="Trypsin"/>
    <property type="match status" value="1"/>
</dbReference>
<dbReference type="GO" id="GO:0004252">
    <property type="term" value="F:serine-type endopeptidase activity"/>
    <property type="evidence" value="ECO:0007669"/>
    <property type="project" value="InterPro"/>
</dbReference>
<proteinExistence type="predicted"/>
<dbReference type="GO" id="GO:0005576">
    <property type="term" value="C:extracellular region"/>
    <property type="evidence" value="ECO:0007669"/>
    <property type="project" value="UniProtKB-SubCell"/>
</dbReference>
<dbReference type="AlphaFoldDB" id="A0AAV2S585"/>
<dbReference type="SUPFAM" id="SSF50494">
    <property type="entry name" value="Trypsin-like serine proteases"/>
    <property type="match status" value="1"/>
</dbReference>
<dbReference type="FunFam" id="2.40.10.10:FF:000054">
    <property type="entry name" value="Complement C1r subcomponent"/>
    <property type="match status" value="1"/>
</dbReference>
<organism evidence="7 8">
    <name type="scientific">Meganyctiphanes norvegica</name>
    <name type="common">Northern krill</name>
    <name type="synonym">Thysanopoda norvegica</name>
    <dbReference type="NCBI Taxonomy" id="48144"/>
    <lineage>
        <taxon>Eukaryota</taxon>
        <taxon>Metazoa</taxon>
        <taxon>Ecdysozoa</taxon>
        <taxon>Arthropoda</taxon>
        <taxon>Crustacea</taxon>
        <taxon>Multicrustacea</taxon>
        <taxon>Malacostraca</taxon>
        <taxon>Eumalacostraca</taxon>
        <taxon>Eucarida</taxon>
        <taxon>Euphausiacea</taxon>
        <taxon>Euphausiidae</taxon>
        <taxon>Meganyctiphanes</taxon>
    </lineage>
</organism>
<evidence type="ECO:0000256" key="1">
    <source>
        <dbReference type="ARBA" id="ARBA00004613"/>
    </source>
</evidence>
<dbReference type="EMBL" id="CAXKWB010047695">
    <property type="protein sequence ID" value="CAL4165774.1"/>
    <property type="molecule type" value="Genomic_DNA"/>
</dbReference>
<evidence type="ECO:0000256" key="3">
    <source>
        <dbReference type="ARBA" id="ARBA00022729"/>
    </source>
</evidence>
<dbReference type="PANTHER" id="PTHR24253">
    <property type="entry name" value="TRANSMEMBRANE PROTEASE SERINE"/>
    <property type="match status" value="1"/>
</dbReference>
<dbReference type="PROSITE" id="PS50240">
    <property type="entry name" value="TRYPSIN_DOM"/>
    <property type="match status" value="1"/>
</dbReference>
<sequence>MPDISHDTNRNQNTYHYKPRETHAKLDKCPAACTAYWIQPQRLNDSGSRHLLSSALARNWPRRFVLATTRWITRQNLARPRPPTNIIQSLGCIIFTDLLYCGNNEEPPINIILYYINHRSLGMAGTNRGHRNCGLVTISRSCPWYRNIVSDHSQHVRRTQCLGHLNGHGVLRLPEHMVGLIPHRIRLSEQIDELIMALLLRRQRLTTGQYYTLMPQLREDKVKFFSYFFIAINITHHGHHLTSGTDTQWGRVRRASPGMCSRPNCGLAPWDGRDKAENYYGTAAPGGIVSSYICAGDGGNDSCMGDSGGPLVLKINNVWTQIGVVSWGIGCGKGHYPGVYSRLPTFLPWINRVKAIYR</sequence>
<keyword evidence="5" id="KW-0325">Glycoprotein</keyword>
<comment type="caution">
    <text evidence="7">The sequence shown here is derived from an EMBL/GenBank/DDBJ whole genome shotgun (WGS) entry which is preliminary data.</text>
</comment>
<keyword evidence="3" id="KW-0732">Signal</keyword>
<comment type="subcellular location">
    <subcellularLocation>
        <location evidence="1">Secreted</location>
    </subcellularLocation>
</comment>
<dbReference type="GO" id="GO:0006508">
    <property type="term" value="P:proteolysis"/>
    <property type="evidence" value="ECO:0007669"/>
    <property type="project" value="InterPro"/>
</dbReference>
<name>A0AAV2S585_MEGNR</name>
<dbReference type="Gene3D" id="2.40.10.10">
    <property type="entry name" value="Trypsin-like serine proteases"/>
    <property type="match status" value="1"/>
</dbReference>
<keyword evidence="2" id="KW-0964">Secreted</keyword>
<dbReference type="Proteomes" id="UP001497623">
    <property type="component" value="Unassembled WGS sequence"/>
</dbReference>
<dbReference type="PANTHER" id="PTHR24253:SF148">
    <property type="entry name" value="CLIP-DOMAIN SERINE PROTEASE"/>
    <property type="match status" value="1"/>
</dbReference>
<protein>
    <recommendedName>
        <fullName evidence="6">Peptidase S1 domain-containing protein</fullName>
    </recommendedName>
</protein>
<keyword evidence="4" id="KW-1015">Disulfide bond</keyword>
<reference evidence="7 8" key="1">
    <citation type="submission" date="2024-05" db="EMBL/GenBank/DDBJ databases">
        <authorList>
            <person name="Wallberg A."/>
        </authorList>
    </citation>
    <scope>NUCLEOTIDE SEQUENCE [LARGE SCALE GENOMIC DNA]</scope>
</reference>
<accession>A0AAV2S585</accession>
<evidence type="ECO:0000313" key="7">
    <source>
        <dbReference type="EMBL" id="CAL4165774.1"/>
    </source>
</evidence>
<dbReference type="InterPro" id="IPR033116">
    <property type="entry name" value="TRYPSIN_SER"/>
</dbReference>
<gene>
    <name evidence="7" type="ORF">MNOR_LOCUS33309</name>
</gene>
<evidence type="ECO:0000256" key="5">
    <source>
        <dbReference type="ARBA" id="ARBA00023180"/>
    </source>
</evidence>
<feature type="domain" description="Peptidase S1" evidence="6">
    <location>
        <begin position="123"/>
        <end position="355"/>
    </location>
</feature>
<dbReference type="PROSITE" id="PS00135">
    <property type="entry name" value="TRYPSIN_SER"/>
    <property type="match status" value="1"/>
</dbReference>
<dbReference type="SMART" id="SM00020">
    <property type="entry name" value="Tryp_SPc"/>
    <property type="match status" value="1"/>
</dbReference>
<feature type="non-terminal residue" evidence="7">
    <location>
        <position position="358"/>
    </location>
</feature>